<evidence type="ECO:0000256" key="1">
    <source>
        <dbReference type="SAM" id="SignalP"/>
    </source>
</evidence>
<feature type="signal peptide" evidence="1">
    <location>
        <begin position="1"/>
        <end position="24"/>
    </location>
</feature>
<protein>
    <submittedName>
        <fullName evidence="2">Uncharacterized protein</fullName>
    </submittedName>
</protein>
<keyword evidence="1" id="KW-0732">Signal</keyword>
<evidence type="ECO:0000313" key="2">
    <source>
        <dbReference type="EMBL" id="CAD8328584.1"/>
    </source>
</evidence>
<organism evidence="2">
    <name type="scientific">Craspedostauros australis</name>
    <dbReference type="NCBI Taxonomy" id="1486917"/>
    <lineage>
        <taxon>Eukaryota</taxon>
        <taxon>Sar</taxon>
        <taxon>Stramenopiles</taxon>
        <taxon>Ochrophyta</taxon>
        <taxon>Bacillariophyta</taxon>
        <taxon>Bacillariophyceae</taxon>
        <taxon>Bacillariophycidae</taxon>
        <taxon>Naviculales</taxon>
        <taxon>Naviculaceae</taxon>
        <taxon>Craspedostauros</taxon>
    </lineage>
</organism>
<dbReference type="EMBL" id="HBEF01001073">
    <property type="protein sequence ID" value="CAD8328584.1"/>
    <property type="molecule type" value="Transcribed_RNA"/>
</dbReference>
<name>A0A7R9WNG7_9STRA</name>
<accession>A0A7R9WNG7</accession>
<sequence length="201" mass="22677">MQISMNACLLLALGLVSTLTQTAAFAPRPSFRVSTTQRYSTVIDAPTKEDIERQTRRSDEDLLGNPDENLVDAIRKQGPLEYLEDDPNESREIDDPFHILLLDQTYDKPKITVPYVTQSLEYVLDMPTEDASDHAQFCQDNGMSCLGTWSREECLNLGKQLQVRDLVCRVVPFCEGGQRPWQASKDAASDRFSNLRDAGFN</sequence>
<gene>
    <name evidence="2" type="ORF">CAUS1442_LOCUS681</name>
</gene>
<reference evidence="2" key="1">
    <citation type="submission" date="2021-01" db="EMBL/GenBank/DDBJ databases">
        <authorList>
            <person name="Corre E."/>
            <person name="Pelletier E."/>
            <person name="Niang G."/>
            <person name="Scheremetjew M."/>
            <person name="Finn R."/>
            <person name="Kale V."/>
            <person name="Holt S."/>
            <person name="Cochrane G."/>
            <person name="Meng A."/>
            <person name="Brown T."/>
            <person name="Cohen L."/>
        </authorList>
    </citation>
    <scope>NUCLEOTIDE SEQUENCE</scope>
    <source>
        <strain evidence="2">CCMP3328</strain>
    </source>
</reference>
<proteinExistence type="predicted"/>
<feature type="chain" id="PRO_5031311790" evidence="1">
    <location>
        <begin position="25"/>
        <end position="201"/>
    </location>
</feature>
<dbReference type="AlphaFoldDB" id="A0A7R9WNG7"/>